<dbReference type="Gene3D" id="1.10.4160.10">
    <property type="entry name" value="Hydantoin permease"/>
    <property type="match status" value="1"/>
</dbReference>
<comment type="caution">
    <text evidence="7">The sequence shown here is derived from an EMBL/GenBank/DDBJ whole genome shotgun (WGS) entry which is preliminary data.</text>
</comment>
<name>A0ABR3VS54_9PEZI</name>
<comment type="subcellular location">
    <subcellularLocation>
        <location evidence="1">Membrane</location>
        <topology evidence="1">Multi-pass membrane protein</topology>
    </subcellularLocation>
</comment>
<dbReference type="InterPro" id="IPR001248">
    <property type="entry name" value="Pur-cyt_permease"/>
</dbReference>
<keyword evidence="5 6" id="KW-0472">Membrane</keyword>
<proteinExistence type="inferred from homology"/>
<feature type="transmembrane region" description="Helical" evidence="6">
    <location>
        <begin position="12"/>
        <end position="32"/>
    </location>
</feature>
<keyword evidence="4 6" id="KW-1133">Transmembrane helix</keyword>
<dbReference type="Pfam" id="PF02133">
    <property type="entry name" value="Transp_cyt_pur"/>
    <property type="match status" value="1"/>
</dbReference>
<dbReference type="EMBL" id="JAZHXJ010001676">
    <property type="protein sequence ID" value="KAL1844490.1"/>
    <property type="molecule type" value="Genomic_DNA"/>
</dbReference>
<dbReference type="InterPro" id="IPR045225">
    <property type="entry name" value="Uracil/uridine/allantoin_perm"/>
</dbReference>
<keyword evidence="3 6" id="KW-0812">Transmembrane</keyword>
<keyword evidence="8" id="KW-1185">Reference proteome</keyword>
<evidence type="ECO:0000256" key="5">
    <source>
        <dbReference type="ARBA" id="ARBA00023136"/>
    </source>
</evidence>
<sequence length="121" mass="13004">MFVKPYRPQHFFLVSFVGMSGTVIGMLIWSLAASHGAGNLVSSTQEILAGETEFQFFQAVCALTTSYSGMSIRPSDCSQDGKTPPAVHWVPVSPNPLFVAITAIFGVLVTSAMRDVYGTII</sequence>
<comment type="similarity">
    <text evidence="2">Belongs to the purine-cytosine permease (2.A.39) family.</text>
</comment>
<evidence type="ECO:0000256" key="1">
    <source>
        <dbReference type="ARBA" id="ARBA00004141"/>
    </source>
</evidence>
<feature type="transmembrane region" description="Helical" evidence="6">
    <location>
        <begin position="97"/>
        <end position="117"/>
    </location>
</feature>
<dbReference type="PANTHER" id="PTHR30618:SF15">
    <property type="entry name" value="NICOTINAMIDE RIBOSIDE TRANSPORTER 1-RELATED"/>
    <property type="match status" value="1"/>
</dbReference>
<gene>
    <name evidence="7" type="ORF">VTK73DRAFT_2424</name>
</gene>
<evidence type="ECO:0000313" key="7">
    <source>
        <dbReference type="EMBL" id="KAL1844490.1"/>
    </source>
</evidence>
<dbReference type="Proteomes" id="UP001586593">
    <property type="component" value="Unassembled WGS sequence"/>
</dbReference>
<reference evidence="7 8" key="1">
    <citation type="journal article" date="2024" name="Commun. Biol.">
        <title>Comparative genomic analysis of thermophilic fungi reveals convergent evolutionary adaptations and gene losses.</title>
        <authorList>
            <person name="Steindorff A.S."/>
            <person name="Aguilar-Pontes M.V."/>
            <person name="Robinson A.J."/>
            <person name="Andreopoulos B."/>
            <person name="LaButti K."/>
            <person name="Kuo A."/>
            <person name="Mondo S."/>
            <person name="Riley R."/>
            <person name="Otillar R."/>
            <person name="Haridas S."/>
            <person name="Lipzen A."/>
            <person name="Grimwood J."/>
            <person name="Schmutz J."/>
            <person name="Clum A."/>
            <person name="Reid I.D."/>
            <person name="Moisan M.C."/>
            <person name="Butler G."/>
            <person name="Nguyen T.T.M."/>
            <person name="Dewar K."/>
            <person name="Conant G."/>
            <person name="Drula E."/>
            <person name="Henrissat B."/>
            <person name="Hansel C."/>
            <person name="Singer S."/>
            <person name="Hutchinson M.I."/>
            <person name="de Vries R.P."/>
            <person name="Natvig D.O."/>
            <person name="Powell A.J."/>
            <person name="Tsang A."/>
            <person name="Grigoriev I.V."/>
        </authorList>
    </citation>
    <scope>NUCLEOTIDE SEQUENCE [LARGE SCALE GENOMIC DNA]</scope>
    <source>
        <strain evidence="7 8">ATCC 24622</strain>
    </source>
</reference>
<evidence type="ECO:0000256" key="2">
    <source>
        <dbReference type="ARBA" id="ARBA00008974"/>
    </source>
</evidence>
<accession>A0ABR3VS54</accession>
<evidence type="ECO:0000256" key="6">
    <source>
        <dbReference type="SAM" id="Phobius"/>
    </source>
</evidence>
<evidence type="ECO:0000313" key="8">
    <source>
        <dbReference type="Proteomes" id="UP001586593"/>
    </source>
</evidence>
<dbReference type="PANTHER" id="PTHR30618">
    <property type="entry name" value="NCS1 FAMILY PURINE/PYRIMIDINE TRANSPORTER"/>
    <property type="match status" value="1"/>
</dbReference>
<organism evidence="7 8">
    <name type="scientific">Phialemonium thermophilum</name>
    <dbReference type="NCBI Taxonomy" id="223376"/>
    <lineage>
        <taxon>Eukaryota</taxon>
        <taxon>Fungi</taxon>
        <taxon>Dikarya</taxon>
        <taxon>Ascomycota</taxon>
        <taxon>Pezizomycotina</taxon>
        <taxon>Sordariomycetes</taxon>
        <taxon>Sordariomycetidae</taxon>
        <taxon>Cephalothecales</taxon>
        <taxon>Cephalothecaceae</taxon>
        <taxon>Phialemonium</taxon>
    </lineage>
</organism>
<protein>
    <submittedName>
        <fullName evidence="7">Uncharacterized protein</fullName>
    </submittedName>
</protein>
<evidence type="ECO:0000256" key="4">
    <source>
        <dbReference type="ARBA" id="ARBA00022989"/>
    </source>
</evidence>
<evidence type="ECO:0000256" key="3">
    <source>
        <dbReference type="ARBA" id="ARBA00022692"/>
    </source>
</evidence>